<organism evidence="10 11">
    <name type="scientific">Commensalibacter oyaizuii</name>
    <dbReference type="NCBI Taxonomy" id="3043873"/>
    <lineage>
        <taxon>Bacteria</taxon>
        <taxon>Pseudomonadati</taxon>
        <taxon>Pseudomonadota</taxon>
        <taxon>Alphaproteobacteria</taxon>
        <taxon>Acetobacterales</taxon>
        <taxon>Acetobacteraceae</taxon>
    </lineage>
</organism>
<dbReference type="InterPro" id="IPR017871">
    <property type="entry name" value="ABC_transporter-like_CS"/>
</dbReference>
<dbReference type="PROSITE" id="PS50929">
    <property type="entry name" value="ABC_TM1F"/>
    <property type="match status" value="1"/>
</dbReference>
<dbReference type="EMBL" id="JASBAO010000001">
    <property type="protein sequence ID" value="MDI2091532.1"/>
    <property type="molecule type" value="Genomic_DNA"/>
</dbReference>
<gene>
    <name evidence="10" type="primary">cydD</name>
    <name evidence="10" type="ORF">QJV27_09175</name>
</gene>
<keyword evidence="6 7" id="KW-0472">Membrane</keyword>
<feature type="transmembrane region" description="Helical" evidence="7">
    <location>
        <begin position="24"/>
        <end position="49"/>
    </location>
</feature>
<feature type="transmembrane region" description="Helical" evidence="7">
    <location>
        <begin position="168"/>
        <end position="186"/>
    </location>
</feature>
<feature type="transmembrane region" description="Helical" evidence="7">
    <location>
        <begin position="141"/>
        <end position="162"/>
    </location>
</feature>
<keyword evidence="11" id="KW-1185">Reference proteome</keyword>
<keyword evidence="4" id="KW-0067">ATP-binding</keyword>
<evidence type="ECO:0000313" key="10">
    <source>
        <dbReference type="EMBL" id="MDI2091532.1"/>
    </source>
</evidence>
<dbReference type="NCBIfam" id="TIGR02857">
    <property type="entry name" value="CydD"/>
    <property type="match status" value="1"/>
</dbReference>
<evidence type="ECO:0000256" key="4">
    <source>
        <dbReference type="ARBA" id="ARBA00022840"/>
    </source>
</evidence>
<evidence type="ECO:0000256" key="3">
    <source>
        <dbReference type="ARBA" id="ARBA00022741"/>
    </source>
</evidence>
<dbReference type="PANTHER" id="PTHR24221">
    <property type="entry name" value="ATP-BINDING CASSETTE SUB-FAMILY B"/>
    <property type="match status" value="1"/>
</dbReference>
<dbReference type="Pfam" id="PF00005">
    <property type="entry name" value="ABC_tran"/>
    <property type="match status" value="1"/>
</dbReference>
<name>A0ABT6Q345_9PROT</name>
<dbReference type="PROSITE" id="PS50893">
    <property type="entry name" value="ABC_TRANSPORTER_2"/>
    <property type="match status" value="1"/>
</dbReference>
<comment type="subcellular location">
    <subcellularLocation>
        <location evidence="1">Cell membrane</location>
        <topology evidence="1">Multi-pass membrane protein</topology>
    </subcellularLocation>
</comment>
<dbReference type="InterPro" id="IPR039421">
    <property type="entry name" value="Type_1_exporter"/>
</dbReference>
<keyword evidence="2 7" id="KW-0812">Transmembrane</keyword>
<dbReference type="PANTHER" id="PTHR24221:SF590">
    <property type="entry name" value="COMPONENT LINKED WITH THE ASSEMBLY OF CYTOCHROME' TRANSPORT TRANSMEMBRANE ATP-BINDING PROTEIN ABC TRANSPORTER CYDD-RELATED"/>
    <property type="match status" value="1"/>
</dbReference>
<evidence type="ECO:0000256" key="1">
    <source>
        <dbReference type="ARBA" id="ARBA00004651"/>
    </source>
</evidence>
<sequence>MNKRNIILKDHLQLKNLAKISQKWLILSVILGSVAAVCLVGQFVILGHIVDNIIFHSRTIYTQYTLIFTLLLFLLGNVFFKFAADLSSTHAGLKLTQYIQNDLQNYLLNTGPIAYKNLKIGEMVTTLTEGIDALLPYFARYIPNAAMMVVVPIIILIVVASINTWSFIALAITGPLIPIFMVLVGYSAQRIMNRQWAELSLLSGHFLDMLKGLKTLRLFGRTQESLIHIEKLANKHRTTTLSVMKVAFLSSAVLEFFSSLSIAVIAVIFGTQLLEGTVNFRSAFLVLLLAPEFFMPLRNFSASYHARQNANAAVEQLQKIYELPAFVTRYQKPAATNTPLHSIHCKQLTVKTFDGQPLLQNISCQFLSNHLNVLTGKSGAGKTSLLNTILGFIPISSGNMTVLNTQGEQIGFEDIHVAWVPQQPYLMFGTIQENLTLGCSSFDLQHLRDAAEQANILSFIDSLPAGFDTHVGERGGIFSAGQLRRLVLARALYRNPDLLILDEPTAGLDPTTSEQIINTIRACTKDRVVIVSTHNLQLAAKSDALFRIDQGSLVSLSTNEGTK</sequence>
<keyword evidence="3" id="KW-0547">Nucleotide-binding</keyword>
<protein>
    <submittedName>
        <fullName evidence="10">Thiol reductant ABC exporter subunit CydD</fullName>
    </submittedName>
</protein>
<comment type="caution">
    <text evidence="10">The sequence shown here is derived from an EMBL/GenBank/DDBJ whole genome shotgun (WGS) entry which is preliminary data.</text>
</comment>
<dbReference type="InterPro" id="IPR036640">
    <property type="entry name" value="ABC1_TM_sf"/>
</dbReference>
<dbReference type="InterPro" id="IPR011527">
    <property type="entry name" value="ABC1_TM_dom"/>
</dbReference>
<feature type="transmembrane region" description="Helical" evidence="7">
    <location>
        <begin position="61"/>
        <end position="80"/>
    </location>
</feature>
<dbReference type="InterPro" id="IPR003439">
    <property type="entry name" value="ABC_transporter-like_ATP-bd"/>
</dbReference>
<dbReference type="Gene3D" id="1.20.1560.10">
    <property type="entry name" value="ABC transporter type 1, transmembrane domain"/>
    <property type="match status" value="1"/>
</dbReference>
<evidence type="ECO:0000256" key="5">
    <source>
        <dbReference type="ARBA" id="ARBA00022989"/>
    </source>
</evidence>
<keyword evidence="5 7" id="KW-1133">Transmembrane helix</keyword>
<dbReference type="SUPFAM" id="SSF52540">
    <property type="entry name" value="P-loop containing nucleoside triphosphate hydrolases"/>
    <property type="match status" value="1"/>
</dbReference>
<dbReference type="RefSeq" id="WP_281448622.1">
    <property type="nucleotide sequence ID" value="NZ_JASBAO010000001.1"/>
</dbReference>
<evidence type="ECO:0000259" key="9">
    <source>
        <dbReference type="PROSITE" id="PS50929"/>
    </source>
</evidence>
<reference evidence="10" key="1">
    <citation type="submission" date="2023-05" db="EMBL/GenBank/DDBJ databases">
        <title>Whole genome sequence of Commensalibacter sp.</title>
        <authorList>
            <person name="Charoenyingcharoen P."/>
            <person name="Yukphan P."/>
        </authorList>
    </citation>
    <scope>NUCLEOTIDE SEQUENCE</scope>
    <source>
        <strain evidence="10">TBRC 16381</strain>
    </source>
</reference>
<dbReference type="SMART" id="SM00382">
    <property type="entry name" value="AAA"/>
    <property type="match status" value="1"/>
</dbReference>
<dbReference type="Pfam" id="PF00664">
    <property type="entry name" value="ABC_membrane"/>
    <property type="match status" value="1"/>
</dbReference>
<dbReference type="Proteomes" id="UP001431634">
    <property type="component" value="Unassembled WGS sequence"/>
</dbReference>
<dbReference type="CDD" id="cd18584">
    <property type="entry name" value="ABC_6TM_AarD_CydD"/>
    <property type="match status" value="1"/>
</dbReference>
<accession>A0ABT6Q345</accession>
<dbReference type="InterPro" id="IPR027417">
    <property type="entry name" value="P-loop_NTPase"/>
</dbReference>
<feature type="transmembrane region" description="Helical" evidence="7">
    <location>
        <begin position="246"/>
        <end position="268"/>
    </location>
</feature>
<evidence type="ECO:0000313" key="11">
    <source>
        <dbReference type="Proteomes" id="UP001431634"/>
    </source>
</evidence>
<evidence type="ECO:0000256" key="2">
    <source>
        <dbReference type="ARBA" id="ARBA00022692"/>
    </source>
</evidence>
<feature type="domain" description="ABC transmembrane type-1" evidence="9">
    <location>
        <begin position="26"/>
        <end position="309"/>
    </location>
</feature>
<dbReference type="InterPro" id="IPR003593">
    <property type="entry name" value="AAA+_ATPase"/>
</dbReference>
<evidence type="ECO:0000256" key="6">
    <source>
        <dbReference type="ARBA" id="ARBA00023136"/>
    </source>
</evidence>
<dbReference type="InterPro" id="IPR014216">
    <property type="entry name" value="ABC_transptr_CydD"/>
</dbReference>
<dbReference type="Gene3D" id="3.40.50.300">
    <property type="entry name" value="P-loop containing nucleotide triphosphate hydrolases"/>
    <property type="match status" value="1"/>
</dbReference>
<dbReference type="SUPFAM" id="SSF90123">
    <property type="entry name" value="ABC transporter transmembrane region"/>
    <property type="match status" value="1"/>
</dbReference>
<proteinExistence type="predicted"/>
<evidence type="ECO:0000259" key="8">
    <source>
        <dbReference type="PROSITE" id="PS50893"/>
    </source>
</evidence>
<dbReference type="PROSITE" id="PS00211">
    <property type="entry name" value="ABC_TRANSPORTER_1"/>
    <property type="match status" value="1"/>
</dbReference>
<evidence type="ECO:0000256" key="7">
    <source>
        <dbReference type="SAM" id="Phobius"/>
    </source>
</evidence>
<feature type="domain" description="ABC transporter" evidence="8">
    <location>
        <begin position="343"/>
        <end position="563"/>
    </location>
</feature>